<evidence type="ECO:0000313" key="2">
    <source>
        <dbReference type="EMBL" id="AIM26749.1"/>
    </source>
</evidence>
<gene>
    <name evidence="2" type="ORF">HA72_0587</name>
    <name evidence="3" type="ORF">MsedA_0599</name>
    <name evidence="4" type="ORF">MsedB_0599</name>
    <name evidence="5" type="ORF">MsedC_0598</name>
    <name evidence="6" type="ORF">MsedD_0599</name>
    <name evidence="7" type="ORF">MsedE_0599</name>
</gene>
<reference evidence="7 9" key="3">
    <citation type="submission" date="2015-07" db="EMBL/GenBank/DDBJ databases">
        <title>Physiological, transcriptional responses and genome re-sequencing of acid resistant extremely thermoacidophilic Metallosphaera sedula SARC-M1.</title>
        <authorList>
            <person name="Ai C."/>
            <person name="McCarthy S."/>
            <person name="Eckrich V."/>
            <person name="Rudrappa D."/>
            <person name="Qiu G."/>
            <person name="Blum P."/>
        </authorList>
    </citation>
    <scope>NUCLEOTIDE SEQUENCE [LARGE SCALE GENOMIC DNA]</scope>
    <source>
        <strain evidence="7 9">SARC-M1</strain>
    </source>
</reference>
<dbReference type="Proteomes" id="UP000062475">
    <property type="component" value="Chromosome"/>
</dbReference>
<dbReference type="Proteomes" id="UP000061362">
    <property type="component" value="Chromosome"/>
</dbReference>
<dbReference type="EMBL" id="CP012174">
    <property type="protein sequence ID" value="AKV78195.1"/>
    <property type="molecule type" value="Genomic_DNA"/>
</dbReference>
<evidence type="ECO:0000313" key="12">
    <source>
        <dbReference type="Proteomes" id="UP000062475"/>
    </source>
</evidence>
<dbReference type="Proteomes" id="UP000056255">
    <property type="component" value="Chromosome"/>
</dbReference>
<dbReference type="OMA" id="IERGITW"/>
<dbReference type="RefSeq" id="WP_012020549.1">
    <property type="nucleotide sequence ID" value="NZ_CP008822.1"/>
</dbReference>
<protein>
    <submittedName>
        <fullName evidence="2">Uncharacterized protein</fullName>
    </submittedName>
</protein>
<evidence type="ECO:0000313" key="13">
    <source>
        <dbReference type="Proteomes" id="UP000068832"/>
    </source>
</evidence>
<reference evidence="10 11" key="2">
    <citation type="journal article" date="2015" name="Genome Announc.">
        <title>Complete Genome Sequences of Evolved Arsenate-Resistant Metallosphaera sedula Strains.</title>
        <authorList>
            <person name="Ai C."/>
            <person name="McCarthy S."/>
            <person name="Schackwitz W."/>
            <person name="Martin J."/>
            <person name="Lipzen A."/>
            <person name="Blum P."/>
        </authorList>
    </citation>
    <scope>NUCLEOTIDE SEQUENCE [LARGE SCALE GENOMIC DNA]</scope>
    <source>
        <strain evidence="5 11">ARS120-1</strain>
        <strain evidence="6 10">ARS120-2</strain>
        <strain evidence="3 13">ARS50-1</strain>
        <strain evidence="4 12">ARS50-2</strain>
    </source>
</reference>
<evidence type="ECO:0000313" key="7">
    <source>
        <dbReference type="EMBL" id="AKV82687.1"/>
    </source>
</evidence>
<keyword evidence="1" id="KW-1133">Transmembrane helix</keyword>
<dbReference type="PATRIC" id="fig|43687.5.peg.601"/>
<dbReference type="Proteomes" id="UP000062398">
    <property type="component" value="Chromosome"/>
</dbReference>
<evidence type="ECO:0000256" key="1">
    <source>
        <dbReference type="SAM" id="Phobius"/>
    </source>
</evidence>
<name>A0A088E2R9_9CREN</name>
<evidence type="ECO:0000313" key="3">
    <source>
        <dbReference type="EMBL" id="AKV73704.1"/>
    </source>
</evidence>
<evidence type="ECO:0000313" key="10">
    <source>
        <dbReference type="Proteomes" id="UP000061362"/>
    </source>
</evidence>
<dbReference type="EMBL" id="CP012173">
    <property type="protein sequence ID" value="AKV75944.1"/>
    <property type="molecule type" value="Genomic_DNA"/>
</dbReference>
<dbReference type="Proteomes" id="UP000068832">
    <property type="component" value="Chromosome"/>
</dbReference>
<feature type="transmembrane region" description="Helical" evidence="1">
    <location>
        <begin position="89"/>
        <end position="112"/>
    </location>
</feature>
<dbReference type="EMBL" id="CP012176">
    <property type="protein sequence ID" value="AKV82687.1"/>
    <property type="molecule type" value="Genomic_DNA"/>
</dbReference>
<keyword evidence="1" id="KW-0812">Transmembrane</keyword>
<dbReference type="AlphaFoldDB" id="A0A088E2R9"/>
<dbReference type="EMBL" id="CP012172">
    <property type="protein sequence ID" value="AKV73704.1"/>
    <property type="molecule type" value="Genomic_DNA"/>
</dbReference>
<organism evidence="2 8">
    <name type="scientific">Metallosphaera sedula</name>
    <dbReference type="NCBI Taxonomy" id="43687"/>
    <lineage>
        <taxon>Archaea</taxon>
        <taxon>Thermoproteota</taxon>
        <taxon>Thermoprotei</taxon>
        <taxon>Sulfolobales</taxon>
        <taxon>Sulfolobaceae</taxon>
        <taxon>Metallosphaera</taxon>
    </lineage>
</organism>
<feature type="transmembrane region" description="Helical" evidence="1">
    <location>
        <begin position="26"/>
        <end position="48"/>
    </location>
</feature>
<evidence type="ECO:0000313" key="11">
    <source>
        <dbReference type="Proteomes" id="UP000062398"/>
    </source>
</evidence>
<evidence type="ECO:0000313" key="8">
    <source>
        <dbReference type="Proteomes" id="UP000029084"/>
    </source>
</evidence>
<proteinExistence type="predicted"/>
<dbReference type="Proteomes" id="UP000029084">
    <property type="component" value="Chromosome"/>
</dbReference>
<reference evidence="2 8" key="1">
    <citation type="journal article" date="2014" name="J. Bacteriol.">
        <title>Role of an Archaeal PitA Transporter in the Copper and Arsenic Resistance of Metallosphaera sedula, an Extreme Thermoacidophile.</title>
        <authorList>
            <person name="McCarthy S."/>
            <person name="Ai C."/>
            <person name="Wheaton G."/>
            <person name="Tevatia R."/>
            <person name="Eckrich V."/>
            <person name="Kelly R."/>
            <person name="Blum P."/>
        </authorList>
    </citation>
    <scope>NUCLEOTIDE SEQUENCE [LARGE SCALE GENOMIC DNA]</scope>
    <source>
        <strain evidence="2 8">CuR1</strain>
    </source>
</reference>
<accession>A0A088E2R9</accession>
<keyword evidence="1" id="KW-0472">Membrane</keyword>
<dbReference type="EMBL" id="CP008822">
    <property type="protein sequence ID" value="AIM26749.1"/>
    <property type="molecule type" value="Genomic_DNA"/>
</dbReference>
<evidence type="ECO:0000313" key="4">
    <source>
        <dbReference type="EMBL" id="AKV75944.1"/>
    </source>
</evidence>
<evidence type="ECO:0000313" key="5">
    <source>
        <dbReference type="EMBL" id="AKV78195.1"/>
    </source>
</evidence>
<feature type="transmembrane region" description="Helical" evidence="1">
    <location>
        <begin position="55"/>
        <end position="77"/>
    </location>
</feature>
<evidence type="ECO:0000313" key="9">
    <source>
        <dbReference type="Proteomes" id="UP000056255"/>
    </source>
</evidence>
<dbReference type="EMBL" id="CP012175">
    <property type="protein sequence ID" value="AKV80440.1"/>
    <property type="molecule type" value="Genomic_DNA"/>
</dbReference>
<evidence type="ECO:0000313" key="6">
    <source>
        <dbReference type="EMBL" id="AKV80440.1"/>
    </source>
</evidence>
<dbReference type="GeneID" id="91755037"/>
<sequence length="130" mass="14175" precursor="true">MKIYSLLLLGSAVCLAIGGYLLLGTVPSLLSVSTYVVVLVLLILSYLIERGITWALNLGVILGIMAILSSSLSQAHLQALSQLGSSPSITLLDILMVMGFYVFPIAYISLWVKDRVFRRSRGMLEQAKKD</sequence>